<dbReference type="InterPro" id="IPR012657">
    <property type="entry name" value="23S_rRNA-intervening_sequence"/>
</dbReference>
<dbReference type="InterPro" id="IPR036583">
    <property type="entry name" value="23S_rRNA_IVS_sf"/>
</dbReference>
<reference evidence="2" key="1">
    <citation type="submission" date="2017-09" db="EMBL/GenBank/DDBJ databases">
        <title>Depth-based differentiation of microbial function through sediment-hosted aquifers and enrichment of novel symbionts in the deep terrestrial subsurface.</title>
        <authorList>
            <person name="Probst A.J."/>
            <person name="Ladd B."/>
            <person name="Jarett J.K."/>
            <person name="Geller-Mcgrath D.E."/>
            <person name="Sieber C.M.K."/>
            <person name="Emerson J.B."/>
            <person name="Anantharaman K."/>
            <person name="Thomas B.C."/>
            <person name="Malmstrom R."/>
            <person name="Stieglmeier M."/>
            <person name="Klingl A."/>
            <person name="Woyke T."/>
            <person name="Ryan C.M."/>
            <person name="Banfield J.F."/>
        </authorList>
    </citation>
    <scope>NUCLEOTIDE SEQUENCE [LARGE SCALE GENOMIC DNA]</scope>
</reference>
<evidence type="ECO:0008006" key="3">
    <source>
        <dbReference type="Google" id="ProtNLM"/>
    </source>
</evidence>
<dbReference type="Proteomes" id="UP000231192">
    <property type="component" value="Unassembled WGS sequence"/>
</dbReference>
<dbReference type="SUPFAM" id="SSF158446">
    <property type="entry name" value="IVS-encoded protein-like"/>
    <property type="match status" value="1"/>
</dbReference>
<gene>
    <name evidence="1" type="ORF">COU18_00305</name>
</gene>
<comment type="caution">
    <text evidence="1">The sequence shown here is derived from an EMBL/GenBank/DDBJ whole genome shotgun (WGS) entry which is preliminary data.</text>
</comment>
<dbReference type="EMBL" id="PFBK01000002">
    <property type="protein sequence ID" value="PIR84183.1"/>
    <property type="molecule type" value="Genomic_DNA"/>
</dbReference>
<name>A0A2H0UCN3_9BACT</name>
<organism evidence="1 2">
    <name type="scientific">Candidatus Kaiserbacteria bacterium CG10_big_fil_rev_8_21_14_0_10_51_14</name>
    <dbReference type="NCBI Taxonomy" id="1974610"/>
    <lineage>
        <taxon>Bacteria</taxon>
        <taxon>Candidatus Kaiseribacteriota</taxon>
    </lineage>
</organism>
<dbReference type="Pfam" id="PF05635">
    <property type="entry name" value="23S_rRNA_IVP"/>
    <property type="match status" value="1"/>
</dbReference>
<accession>A0A2H0UCN3</accession>
<dbReference type="PANTHER" id="PTHR38471">
    <property type="entry name" value="FOUR HELIX BUNDLE PROTEIN"/>
    <property type="match status" value="1"/>
</dbReference>
<proteinExistence type="predicted"/>
<evidence type="ECO:0000313" key="2">
    <source>
        <dbReference type="Proteomes" id="UP000231192"/>
    </source>
</evidence>
<dbReference type="NCBIfam" id="NF008911">
    <property type="entry name" value="PRK12275.1-2"/>
    <property type="match status" value="1"/>
</dbReference>
<protein>
    <recommendedName>
        <fullName evidence="3">Four helix bundle protein</fullName>
    </recommendedName>
</protein>
<dbReference type="Gene3D" id="1.20.1440.60">
    <property type="entry name" value="23S rRNA-intervening sequence"/>
    <property type="match status" value="1"/>
</dbReference>
<sequence length="119" mass="13437">MKSYRDLIVWQKAIELVLKVYKVTDTFPDREKYALSSQMRRAAVSIPSNIAEGRSRSTAKDFVNFLHTALGSGTELETQLIIAKKLSYCGEAEYESTSSLLSEVCRMLHAMINKLEARS</sequence>
<dbReference type="PANTHER" id="PTHR38471:SF2">
    <property type="entry name" value="FOUR HELIX BUNDLE PROTEIN"/>
    <property type="match status" value="1"/>
</dbReference>
<dbReference type="CDD" id="cd16377">
    <property type="entry name" value="23S_rRNA_IVP_like"/>
    <property type="match status" value="1"/>
</dbReference>
<dbReference type="NCBIfam" id="TIGR02436">
    <property type="entry name" value="four helix bundle protein"/>
    <property type="match status" value="1"/>
</dbReference>
<dbReference type="AlphaFoldDB" id="A0A2H0UCN3"/>
<evidence type="ECO:0000313" key="1">
    <source>
        <dbReference type="EMBL" id="PIR84183.1"/>
    </source>
</evidence>